<dbReference type="EnsemblMetazoa" id="CapteT207317">
    <property type="protein sequence ID" value="CapteP207317"/>
    <property type="gene ID" value="CapteG207317"/>
</dbReference>
<dbReference type="EMBL" id="KB299429">
    <property type="protein sequence ID" value="ELU08000.1"/>
    <property type="molecule type" value="Genomic_DNA"/>
</dbReference>
<reference evidence="9" key="3">
    <citation type="submission" date="2015-06" db="UniProtKB">
        <authorList>
            <consortium name="EnsemblMetazoa"/>
        </authorList>
    </citation>
    <scope>IDENTIFICATION</scope>
</reference>
<name>R7UP81_CAPTE</name>
<evidence type="ECO:0000256" key="5">
    <source>
        <dbReference type="ARBA" id="ARBA00022833"/>
    </source>
</evidence>
<dbReference type="EMBL" id="AMQN01021985">
    <property type="status" value="NOT_ANNOTATED_CDS"/>
    <property type="molecule type" value="Genomic_DNA"/>
</dbReference>
<dbReference type="PANTHER" id="PTHR11705">
    <property type="entry name" value="PROTEASE FAMILY M14 CARBOXYPEPTIDASE A,B"/>
    <property type="match status" value="1"/>
</dbReference>
<sequence>MKPHKPFKKNSLSLYRYKVYDMYPSSIEEVDFLHELMLTDDNLDFWEEPNRMGGKVTVMVAPEHQSTFVGAVQAENLIMSIRHEDLGEHVQQFWEDYDTRRSQRAPGILIDFDDFNTLEEIEEWMYSLESSECAAQGLFCEVRNIGSTYEGRDILSLRRLKKPDAAVVITEDSNSSTLSTSLPLYTQYINISTRGEIFMDKMYCNVRNAYTAKGMPPIQRSDYIMVHLLPTYIQHLTNECLQVNDADLQRVFFALNSYKAKGPDNISPRILKLCVCELSPIFSHIFNK</sequence>
<evidence type="ECO:0000259" key="7">
    <source>
        <dbReference type="Pfam" id="PF02244"/>
    </source>
</evidence>
<organism evidence="8">
    <name type="scientific">Capitella teleta</name>
    <name type="common">Polychaete worm</name>
    <dbReference type="NCBI Taxonomy" id="283909"/>
    <lineage>
        <taxon>Eukaryota</taxon>
        <taxon>Metazoa</taxon>
        <taxon>Spiralia</taxon>
        <taxon>Lophotrochozoa</taxon>
        <taxon>Annelida</taxon>
        <taxon>Polychaeta</taxon>
        <taxon>Sedentaria</taxon>
        <taxon>Scolecida</taxon>
        <taxon>Capitellidae</taxon>
        <taxon>Capitella</taxon>
    </lineage>
</organism>
<dbReference type="GO" id="GO:0006508">
    <property type="term" value="P:proteolysis"/>
    <property type="evidence" value="ECO:0007669"/>
    <property type="project" value="UniProtKB-KW"/>
</dbReference>
<accession>R7UP81</accession>
<keyword evidence="5" id="KW-0862">Zinc</keyword>
<feature type="domain" description="Carboxypeptidase activation peptide" evidence="7">
    <location>
        <begin position="20"/>
        <end position="91"/>
    </location>
</feature>
<protein>
    <recommendedName>
        <fullName evidence="7">Carboxypeptidase activation peptide domain-containing protein</fullName>
    </recommendedName>
</protein>
<gene>
    <name evidence="8" type="ORF">CAPTEDRAFT_207317</name>
</gene>
<dbReference type="EMBL" id="AMQN01021986">
    <property type="status" value="NOT_ANNOTATED_CDS"/>
    <property type="molecule type" value="Genomic_DNA"/>
</dbReference>
<dbReference type="Pfam" id="PF02244">
    <property type="entry name" value="Propep_M14"/>
    <property type="match status" value="1"/>
</dbReference>
<reference evidence="8 10" key="2">
    <citation type="journal article" date="2013" name="Nature">
        <title>Insights into bilaterian evolution from three spiralian genomes.</title>
        <authorList>
            <person name="Simakov O."/>
            <person name="Marletaz F."/>
            <person name="Cho S.J."/>
            <person name="Edsinger-Gonzales E."/>
            <person name="Havlak P."/>
            <person name="Hellsten U."/>
            <person name="Kuo D.H."/>
            <person name="Larsson T."/>
            <person name="Lv J."/>
            <person name="Arendt D."/>
            <person name="Savage R."/>
            <person name="Osoegawa K."/>
            <person name="de Jong P."/>
            <person name="Grimwood J."/>
            <person name="Chapman J.A."/>
            <person name="Shapiro H."/>
            <person name="Aerts A."/>
            <person name="Otillar R.P."/>
            <person name="Terry A.Y."/>
            <person name="Boore J.L."/>
            <person name="Grigoriev I.V."/>
            <person name="Lindberg D.R."/>
            <person name="Seaver E.C."/>
            <person name="Weisblat D.A."/>
            <person name="Putnam N.H."/>
            <person name="Rokhsar D.S."/>
        </authorList>
    </citation>
    <scope>NUCLEOTIDE SEQUENCE</scope>
    <source>
        <strain evidence="8 10">I ESC-2004</strain>
    </source>
</reference>
<evidence type="ECO:0000313" key="9">
    <source>
        <dbReference type="EnsemblMetazoa" id="CapteP207317"/>
    </source>
</evidence>
<evidence type="ECO:0000256" key="6">
    <source>
        <dbReference type="ARBA" id="ARBA00023049"/>
    </source>
</evidence>
<reference evidence="10" key="1">
    <citation type="submission" date="2012-12" db="EMBL/GenBank/DDBJ databases">
        <authorList>
            <person name="Hellsten U."/>
            <person name="Grimwood J."/>
            <person name="Chapman J.A."/>
            <person name="Shapiro H."/>
            <person name="Aerts A."/>
            <person name="Otillar R.P."/>
            <person name="Terry A.Y."/>
            <person name="Boore J.L."/>
            <person name="Simakov O."/>
            <person name="Marletaz F."/>
            <person name="Cho S.-J."/>
            <person name="Edsinger-Gonzales E."/>
            <person name="Havlak P."/>
            <person name="Kuo D.-H."/>
            <person name="Larsson T."/>
            <person name="Lv J."/>
            <person name="Arendt D."/>
            <person name="Savage R."/>
            <person name="Osoegawa K."/>
            <person name="de Jong P."/>
            <person name="Lindberg D.R."/>
            <person name="Seaver E.C."/>
            <person name="Weisblat D.A."/>
            <person name="Putnam N.H."/>
            <person name="Grigoriev I.V."/>
            <person name="Rokhsar D.S."/>
        </authorList>
    </citation>
    <scope>NUCLEOTIDE SEQUENCE</scope>
    <source>
        <strain evidence="10">I ESC-2004</strain>
    </source>
</reference>
<dbReference type="EMBL" id="AMQN01021984">
    <property type="status" value="NOT_ANNOTATED_CDS"/>
    <property type="molecule type" value="Genomic_DNA"/>
</dbReference>
<dbReference type="OrthoDB" id="3626597at2759"/>
<dbReference type="GO" id="GO:0005615">
    <property type="term" value="C:extracellular space"/>
    <property type="evidence" value="ECO:0007669"/>
    <property type="project" value="TreeGrafter"/>
</dbReference>
<dbReference type="AlphaFoldDB" id="R7UP81"/>
<dbReference type="InterPro" id="IPR036990">
    <property type="entry name" value="M14A-like_propep"/>
</dbReference>
<dbReference type="PANTHER" id="PTHR11705:SF140">
    <property type="entry name" value="FI02848P-RELATED"/>
    <property type="match status" value="1"/>
</dbReference>
<proteinExistence type="inferred from homology"/>
<dbReference type="Proteomes" id="UP000014760">
    <property type="component" value="Unassembled WGS sequence"/>
</dbReference>
<evidence type="ECO:0000313" key="10">
    <source>
        <dbReference type="Proteomes" id="UP000014760"/>
    </source>
</evidence>
<dbReference type="SUPFAM" id="SSF54897">
    <property type="entry name" value="Protease propeptides/inhibitors"/>
    <property type="match status" value="1"/>
</dbReference>
<evidence type="ECO:0000256" key="1">
    <source>
        <dbReference type="ARBA" id="ARBA00005988"/>
    </source>
</evidence>
<keyword evidence="3" id="KW-0645">Protease</keyword>
<keyword evidence="4" id="KW-0479">Metal-binding</keyword>
<dbReference type="HOGENOM" id="CLU_967229_0_0_1"/>
<evidence type="ECO:0000313" key="8">
    <source>
        <dbReference type="EMBL" id="ELU08000.1"/>
    </source>
</evidence>
<evidence type="ECO:0000256" key="2">
    <source>
        <dbReference type="ARBA" id="ARBA00022645"/>
    </source>
</evidence>
<dbReference type="GO" id="GO:0046872">
    <property type="term" value="F:metal ion binding"/>
    <property type="evidence" value="ECO:0007669"/>
    <property type="project" value="UniProtKB-KW"/>
</dbReference>
<dbReference type="Gene3D" id="3.30.70.340">
    <property type="entry name" value="Metallocarboxypeptidase-like"/>
    <property type="match status" value="1"/>
</dbReference>
<evidence type="ECO:0000256" key="4">
    <source>
        <dbReference type="ARBA" id="ARBA00022723"/>
    </source>
</evidence>
<dbReference type="GO" id="GO:0004181">
    <property type="term" value="F:metallocarboxypeptidase activity"/>
    <property type="evidence" value="ECO:0007669"/>
    <property type="project" value="TreeGrafter"/>
</dbReference>
<evidence type="ECO:0000256" key="3">
    <source>
        <dbReference type="ARBA" id="ARBA00022670"/>
    </source>
</evidence>
<keyword evidence="6" id="KW-0482">Metalloprotease</keyword>
<comment type="similarity">
    <text evidence="1">Belongs to the peptidase M14 family.</text>
</comment>
<dbReference type="InterPro" id="IPR003146">
    <property type="entry name" value="M14A_act_pep"/>
</dbReference>
<keyword evidence="2" id="KW-0121">Carboxypeptidase</keyword>
<keyword evidence="10" id="KW-1185">Reference proteome</keyword>
<keyword evidence="6" id="KW-0378">Hydrolase</keyword>